<reference evidence="2" key="1">
    <citation type="submission" date="2015-07" db="EMBL/GenBank/DDBJ databases">
        <title>MeaNS - Measles Nucleotide Surveillance Program.</title>
        <authorList>
            <person name="Tran T."/>
            <person name="Druce J."/>
        </authorList>
    </citation>
    <scope>NUCLEOTIDE SEQUENCE</scope>
    <source>
        <strain evidence="2">UCB-OBI-ISO-001</strain>
        <tissue evidence="2">Gonad</tissue>
    </source>
</reference>
<sequence length="327" mass="36863">MQSIVNSLADQSRNMPIVQTLIFLILVLLQSHYVTAHGRLIEPASRSSMWRFGFANPINYNDNELYCGGFSALWKKNGGRCGVCGDPFDGTRENEAGGKYANGIIAARYTQGELINVTIQLTTNHLGGYFEFNLCPVNDPKRRADENCMLNHPVLTLDGKRRYTLRTSTSGLFHITLRLPQGVYCKQCVFRWKYNAGTQWNCDGTKCCLGCGNQEQFYACSDVLISPRNVFDWKTTTVPSSNKECEAKLPWRNNPRATPWCKLRCSQNRCPHKYCEAACYLLVPQGFGRSSNSYSSQYQDQFLKALLRASNSKAYANGLNKTMETGK</sequence>
<dbReference type="InterPro" id="IPR004302">
    <property type="entry name" value="Cellulose/chitin-bd_N"/>
</dbReference>
<dbReference type="OrthoDB" id="64893at2759"/>
<proteinExistence type="predicted"/>
<evidence type="ECO:0000313" key="2">
    <source>
        <dbReference type="EMBL" id="KOF76020.1"/>
    </source>
</evidence>
<dbReference type="KEGG" id="obi:106877023"/>
<protein>
    <recommendedName>
        <fullName evidence="1">Chitin-binding type-4 domain-containing protein</fullName>
    </recommendedName>
</protein>
<name>A0A0L8GHK1_OCTBM</name>
<dbReference type="EMBL" id="KQ421896">
    <property type="protein sequence ID" value="KOF76020.1"/>
    <property type="molecule type" value="Genomic_DNA"/>
</dbReference>
<evidence type="ECO:0000259" key="1">
    <source>
        <dbReference type="Pfam" id="PF03067"/>
    </source>
</evidence>
<dbReference type="PANTHER" id="PTHR21113">
    <property type="entry name" value="AGAP001705-PA"/>
    <property type="match status" value="1"/>
</dbReference>
<gene>
    <name evidence="2" type="ORF">OCBIM_22033859mg</name>
</gene>
<dbReference type="PANTHER" id="PTHR21113:SF4">
    <property type="entry name" value="CHITIN-BINDING TYPE-4 DOMAIN-CONTAINING PROTEIN"/>
    <property type="match status" value="1"/>
</dbReference>
<feature type="domain" description="Chitin-binding type-4" evidence="1">
    <location>
        <begin position="37"/>
        <end position="223"/>
    </location>
</feature>
<accession>A0A0L8GHK1</accession>
<organism evidence="2">
    <name type="scientific">Octopus bimaculoides</name>
    <name type="common">California two-spotted octopus</name>
    <dbReference type="NCBI Taxonomy" id="37653"/>
    <lineage>
        <taxon>Eukaryota</taxon>
        <taxon>Metazoa</taxon>
        <taxon>Spiralia</taxon>
        <taxon>Lophotrochozoa</taxon>
        <taxon>Mollusca</taxon>
        <taxon>Cephalopoda</taxon>
        <taxon>Coleoidea</taxon>
        <taxon>Octopodiformes</taxon>
        <taxon>Octopoda</taxon>
        <taxon>Incirrata</taxon>
        <taxon>Octopodidae</taxon>
        <taxon>Octopus</taxon>
    </lineage>
</organism>
<dbReference type="Pfam" id="PF03067">
    <property type="entry name" value="LPMO_10"/>
    <property type="match status" value="1"/>
</dbReference>
<dbReference type="OMA" id="HITANHQ"/>
<dbReference type="AlphaFoldDB" id="A0A0L8GHK1"/>
<dbReference type="STRING" id="37653.A0A0L8GHK1"/>